<dbReference type="RefSeq" id="WP_308868316.1">
    <property type="nucleotide sequence ID" value="NZ_JAVFWO010000003.1"/>
</dbReference>
<name>A0ABU0Z2I1_9MICO</name>
<keyword evidence="2 6" id="KW-0328">Glycosyltransferase</keyword>
<dbReference type="Proteomes" id="UP001235133">
    <property type="component" value="Unassembled WGS sequence"/>
</dbReference>
<dbReference type="PANTHER" id="PTHR45947:SF3">
    <property type="entry name" value="SULFOQUINOVOSYL TRANSFERASE SQD2"/>
    <property type="match status" value="1"/>
</dbReference>
<keyword evidence="7" id="KW-1185">Reference proteome</keyword>
<sequence length="414" mass="45946">MRIAVVNNFYPPRPGGSAHLSQHLAHKYAEAGHEVLVLTATYGDSPAEEVRDGVRIVRIHAWTLPKNRFAANFDIGFTSSPKAKRRVFELLDDFSPDVVHQHGQFFDLTWLSGWWARKRRIPTLLSIHTRLETPLSRFNDFVYMMADRLLVAPLMRLHRPKLVVMDILMDRYIDKRYRHVISGKVAIPVGIEPEALRGGDRQGVLESLQLDGRRVVVSIGHVIPQRSRIALVKALPLVLERFPDLVVVVIGGVYHDEFLHLAKELGVEHAIVTTGVLPQNRIPDFLAAADAEVHELEGLGFGTASLEALAAGTPVIAAIEPDNFLDIIVHDGRELFIAPPVSSTDPRADPSALAGVLLRVLEDPVGARDQVAANAQLLIENHFTIGRVAERHLEVLTEMAEKRQRSGRGIGRTA</sequence>
<proteinExistence type="predicted"/>
<comment type="caution">
    <text evidence="6">The sequence shown here is derived from an EMBL/GenBank/DDBJ whole genome shotgun (WGS) entry which is preliminary data.</text>
</comment>
<evidence type="ECO:0000259" key="5">
    <source>
        <dbReference type="Pfam" id="PF13579"/>
    </source>
</evidence>
<feature type="domain" description="Glycosyltransferase subfamily 4-like N-terminal" evidence="5">
    <location>
        <begin position="15"/>
        <end position="152"/>
    </location>
</feature>
<evidence type="ECO:0000256" key="1">
    <source>
        <dbReference type="ARBA" id="ARBA00021292"/>
    </source>
</evidence>
<accession>A0ABU0Z2I1</accession>
<dbReference type="Pfam" id="PF00534">
    <property type="entry name" value="Glycos_transf_1"/>
    <property type="match status" value="1"/>
</dbReference>
<dbReference type="PANTHER" id="PTHR45947">
    <property type="entry name" value="SULFOQUINOVOSYL TRANSFERASE SQD2"/>
    <property type="match status" value="1"/>
</dbReference>
<evidence type="ECO:0000313" key="6">
    <source>
        <dbReference type="EMBL" id="MDQ7878762.1"/>
    </source>
</evidence>
<dbReference type="CDD" id="cd03801">
    <property type="entry name" value="GT4_PimA-like"/>
    <property type="match status" value="1"/>
</dbReference>
<keyword evidence="3 6" id="KW-0808">Transferase</keyword>
<dbReference type="InterPro" id="IPR050194">
    <property type="entry name" value="Glycosyltransferase_grp1"/>
</dbReference>
<gene>
    <name evidence="6" type="ORF">Q9R08_12300</name>
</gene>
<dbReference type="InterPro" id="IPR001296">
    <property type="entry name" value="Glyco_trans_1"/>
</dbReference>
<dbReference type="Pfam" id="PF13579">
    <property type="entry name" value="Glyco_trans_4_4"/>
    <property type="match status" value="1"/>
</dbReference>
<organism evidence="6 7">
    <name type="scientific">Microbacterium psychrotolerans</name>
    <dbReference type="NCBI Taxonomy" id="3068321"/>
    <lineage>
        <taxon>Bacteria</taxon>
        <taxon>Bacillati</taxon>
        <taxon>Actinomycetota</taxon>
        <taxon>Actinomycetes</taxon>
        <taxon>Micrococcales</taxon>
        <taxon>Microbacteriaceae</taxon>
        <taxon>Microbacterium</taxon>
    </lineage>
</organism>
<protein>
    <recommendedName>
        <fullName evidence="1">D-inositol 3-phosphate glycosyltransferase</fullName>
    </recommendedName>
</protein>
<dbReference type="EMBL" id="JAVFWO010000003">
    <property type="protein sequence ID" value="MDQ7878762.1"/>
    <property type="molecule type" value="Genomic_DNA"/>
</dbReference>
<reference evidence="6 7" key="1">
    <citation type="submission" date="2023-08" db="EMBL/GenBank/DDBJ databases">
        <title>Microbacterium psychrotolerans sp. nov., a psychrotolerant bacterium isolated from soil in Heilongjiang Province, China.</title>
        <authorList>
            <person name="An P."/>
            <person name="Zhao D."/>
            <person name="Xiang H."/>
        </authorList>
    </citation>
    <scope>NUCLEOTIDE SEQUENCE [LARGE SCALE GENOMIC DNA]</scope>
    <source>
        <strain evidence="6 7">QXD-8</strain>
    </source>
</reference>
<dbReference type="SUPFAM" id="SSF53756">
    <property type="entry name" value="UDP-Glycosyltransferase/glycogen phosphorylase"/>
    <property type="match status" value="1"/>
</dbReference>
<dbReference type="Gene3D" id="3.40.50.2000">
    <property type="entry name" value="Glycogen Phosphorylase B"/>
    <property type="match status" value="2"/>
</dbReference>
<evidence type="ECO:0000256" key="2">
    <source>
        <dbReference type="ARBA" id="ARBA00022676"/>
    </source>
</evidence>
<dbReference type="InterPro" id="IPR028098">
    <property type="entry name" value="Glyco_trans_4-like_N"/>
</dbReference>
<dbReference type="GO" id="GO:0016757">
    <property type="term" value="F:glycosyltransferase activity"/>
    <property type="evidence" value="ECO:0007669"/>
    <property type="project" value="UniProtKB-KW"/>
</dbReference>
<feature type="domain" description="Glycosyl transferase family 1" evidence="4">
    <location>
        <begin position="211"/>
        <end position="375"/>
    </location>
</feature>
<evidence type="ECO:0000313" key="7">
    <source>
        <dbReference type="Proteomes" id="UP001235133"/>
    </source>
</evidence>
<evidence type="ECO:0000256" key="3">
    <source>
        <dbReference type="ARBA" id="ARBA00022679"/>
    </source>
</evidence>
<evidence type="ECO:0000259" key="4">
    <source>
        <dbReference type="Pfam" id="PF00534"/>
    </source>
</evidence>